<evidence type="ECO:0000256" key="3">
    <source>
        <dbReference type="ARBA" id="ARBA00022729"/>
    </source>
</evidence>
<keyword evidence="4" id="KW-0472">Membrane</keyword>
<feature type="domain" description="RagB/SusD" evidence="7">
    <location>
        <begin position="367"/>
        <end position="503"/>
    </location>
</feature>
<comment type="similarity">
    <text evidence="2">Belongs to the SusD family.</text>
</comment>
<feature type="chain" id="PRO_5026120921" evidence="6">
    <location>
        <begin position="24"/>
        <end position="505"/>
    </location>
</feature>
<evidence type="ECO:0000259" key="7">
    <source>
        <dbReference type="Pfam" id="PF07980"/>
    </source>
</evidence>
<keyword evidence="5" id="KW-0998">Cell outer membrane</keyword>
<feature type="domain" description="SusD-like N-terminal" evidence="8">
    <location>
        <begin position="97"/>
        <end position="227"/>
    </location>
</feature>
<name>A0A6I4NXF5_9FLAO</name>
<evidence type="ECO:0000256" key="4">
    <source>
        <dbReference type="ARBA" id="ARBA00023136"/>
    </source>
</evidence>
<dbReference type="InterPro" id="IPR033985">
    <property type="entry name" value="SusD-like_N"/>
</dbReference>
<comment type="caution">
    <text evidence="9">The sequence shown here is derived from an EMBL/GenBank/DDBJ whole genome shotgun (WGS) entry which is preliminary data.</text>
</comment>
<reference evidence="9 10" key="1">
    <citation type="submission" date="2019-12" db="EMBL/GenBank/DDBJ databases">
        <authorList>
            <person name="Kim Y.S."/>
        </authorList>
    </citation>
    <scope>NUCLEOTIDE SEQUENCE [LARGE SCALE GENOMIC DNA]</scope>
    <source>
        <strain evidence="9 10">GA093</strain>
    </source>
</reference>
<evidence type="ECO:0000313" key="10">
    <source>
        <dbReference type="Proteomes" id="UP000471501"/>
    </source>
</evidence>
<protein>
    <submittedName>
        <fullName evidence="9">RagB/SusD family nutrient uptake outer membrane protein</fullName>
    </submittedName>
</protein>
<gene>
    <name evidence="9" type="ORF">GON26_15155</name>
</gene>
<sequence>MKIKNIKYSLFAFGVLLTAVSCSEDFLTVDPKGTELEGNYYKDEAQAYSGLVAVYDVIGKQSKGFENMVCMLNSGSDDFFAGGGGATDGIGIHAFSDYTISQVTIPGSFWNDFYQGIFRANVLLQKLPNVPMDEGKKARFTAETKALRAYYYFELLRTFRNIPLILEPLSTSEFYNVLQAKPEDVYAQIEKDLKEAIPSLPNTIVVSTEGGRFSKGAVKALLGKVLLYEGKNSEAATQLAEVNGTPGGTSIYGYKLVANFADLWKISNKFNSESIIEIVHTDKSNADWGFWGGGNDEGNSINIMVGPRGYTRPTNSPAPDYVSGWSFCTVSQGLYDVLKGDPRFASTILDMKALKAAGEADWAPSFGDTGYFLKKFMPLNSDASEGGGATALNYKQDVYAIRLADTYLMEAEALGGTGARAQALLDAVRDRVGLGSVPVSLDAIALERRKELAGEGHRWFDLVRTGKAATALAGRGFTAGKNEIWPIPLKELENTKIVQNPNYNN</sequence>
<evidence type="ECO:0000256" key="1">
    <source>
        <dbReference type="ARBA" id="ARBA00004442"/>
    </source>
</evidence>
<dbReference type="Pfam" id="PF07980">
    <property type="entry name" value="SusD_RagB"/>
    <property type="match status" value="1"/>
</dbReference>
<keyword evidence="10" id="KW-1185">Reference proteome</keyword>
<evidence type="ECO:0000313" key="9">
    <source>
        <dbReference type="EMBL" id="MWB95704.1"/>
    </source>
</evidence>
<dbReference type="GO" id="GO:0009279">
    <property type="term" value="C:cell outer membrane"/>
    <property type="evidence" value="ECO:0007669"/>
    <property type="project" value="UniProtKB-SubCell"/>
</dbReference>
<dbReference type="Gene3D" id="1.25.40.390">
    <property type="match status" value="1"/>
</dbReference>
<evidence type="ECO:0000256" key="2">
    <source>
        <dbReference type="ARBA" id="ARBA00006275"/>
    </source>
</evidence>
<dbReference type="CDD" id="cd08977">
    <property type="entry name" value="SusD"/>
    <property type="match status" value="1"/>
</dbReference>
<dbReference type="SUPFAM" id="SSF48452">
    <property type="entry name" value="TPR-like"/>
    <property type="match status" value="1"/>
</dbReference>
<keyword evidence="3 6" id="KW-0732">Signal</keyword>
<accession>A0A6I4NXF5</accession>
<comment type="subcellular location">
    <subcellularLocation>
        <location evidence="1">Cell outer membrane</location>
    </subcellularLocation>
</comment>
<evidence type="ECO:0000256" key="5">
    <source>
        <dbReference type="ARBA" id="ARBA00023237"/>
    </source>
</evidence>
<proteinExistence type="inferred from homology"/>
<dbReference type="AlphaFoldDB" id="A0A6I4NXF5"/>
<organism evidence="9 10">
    <name type="scientific">Flavobacterium hydrocarbonoxydans</name>
    <dbReference type="NCBI Taxonomy" id="2683249"/>
    <lineage>
        <taxon>Bacteria</taxon>
        <taxon>Pseudomonadati</taxon>
        <taxon>Bacteroidota</taxon>
        <taxon>Flavobacteriia</taxon>
        <taxon>Flavobacteriales</taxon>
        <taxon>Flavobacteriaceae</taxon>
        <taxon>Flavobacterium</taxon>
    </lineage>
</organism>
<feature type="signal peptide" evidence="6">
    <location>
        <begin position="1"/>
        <end position="23"/>
    </location>
</feature>
<dbReference type="EMBL" id="WSTB01000008">
    <property type="protein sequence ID" value="MWB95704.1"/>
    <property type="molecule type" value="Genomic_DNA"/>
</dbReference>
<dbReference type="InterPro" id="IPR011990">
    <property type="entry name" value="TPR-like_helical_dom_sf"/>
</dbReference>
<dbReference type="Proteomes" id="UP000471501">
    <property type="component" value="Unassembled WGS sequence"/>
</dbReference>
<dbReference type="RefSeq" id="WP_160375621.1">
    <property type="nucleotide sequence ID" value="NZ_WSTB01000008.1"/>
</dbReference>
<dbReference type="PROSITE" id="PS51257">
    <property type="entry name" value="PROKAR_LIPOPROTEIN"/>
    <property type="match status" value="1"/>
</dbReference>
<dbReference type="InterPro" id="IPR012944">
    <property type="entry name" value="SusD_RagB_dom"/>
</dbReference>
<evidence type="ECO:0000256" key="6">
    <source>
        <dbReference type="SAM" id="SignalP"/>
    </source>
</evidence>
<dbReference type="Pfam" id="PF14322">
    <property type="entry name" value="SusD-like_3"/>
    <property type="match status" value="1"/>
</dbReference>
<evidence type="ECO:0000259" key="8">
    <source>
        <dbReference type="Pfam" id="PF14322"/>
    </source>
</evidence>